<evidence type="ECO:0000256" key="1">
    <source>
        <dbReference type="SAM" id="MobiDB-lite"/>
    </source>
</evidence>
<evidence type="ECO:0008006" key="5">
    <source>
        <dbReference type="Google" id="ProtNLM"/>
    </source>
</evidence>
<feature type="region of interest" description="Disordered" evidence="1">
    <location>
        <begin position="31"/>
        <end position="85"/>
    </location>
</feature>
<dbReference type="EMBL" id="BMFU01000002">
    <property type="protein sequence ID" value="GGH53691.1"/>
    <property type="molecule type" value="Genomic_DNA"/>
</dbReference>
<feature type="transmembrane region" description="Helical" evidence="2">
    <location>
        <begin position="176"/>
        <end position="194"/>
    </location>
</feature>
<reference evidence="4" key="1">
    <citation type="journal article" date="2019" name="Int. J. Syst. Evol. Microbiol.">
        <title>The Global Catalogue of Microorganisms (GCM) 10K type strain sequencing project: providing services to taxonomists for standard genome sequencing and annotation.</title>
        <authorList>
            <consortium name="The Broad Institute Genomics Platform"/>
            <consortium name="The Broad Institute Genome Sequencing Center for Infectious Disease"/>
            <person name="Wu L."/>
            <person name="Ma J."/>
        </authorList>
    </citation>
    <scope>NUCLEOTIDE SEQUENCE [LARGE SCALE GENOMIC DNA]</scope>
    <source>
        <strain evidence="4">CGMCC 1.12770</strain>
    </source>
</reference>
<dbReference type="RefSeq" id="WP_188592345.1">
    <property type="nucleotide sequence ID" value="NZ_BMFU01000002.1"/>
</dbReference>
<comment type="caution">
    <text evidence="3">The sequence shown here is derived from an EMBL/GenBank/DDBJ whole genome shotgun (WGS) entry which is preliminary data.</text>
</comment>
<accession>A0ABQ1Z9U8</accession>
<feature type="compositionally biased region" description="Pro residues" evidence="1">
    <location>
        <begin position="41"/>
        <end position="54"/>
    </location>
</feature>
<gene>
    <name evidence="3" type="ORF">GCM10008014_21680</name>
</gene>
<protein>
    <recommendedName>
        <fullName evidence="5">Collagen-like protein</fullName>
    </recommendedName>
</protein>
<dbReference type="Proteomes" id="UP000652153">
    <property type="component" value="Unassembled WGS sequence"/>
</dbReference>
<keyword evidence="2" id="KW-0472">Membrane</keyword>
<name>A0ABQ1Z9U8_9BACL</name>
<proteinExistence type="predicted"/>
<keyword evidence="2" id="KW-0812">Transmembrane</keyword>
<evidence type="ECO:0000313" key="4">
    <source>
        <dbReference type="Proteomes" id="UP000652153"/>
    </source>
</evidence>
<keyword evidence="4" id="KW-1185">Reference proteome</keyword>
<keyword evidence="2" id="KW-1133">Transmembrane helix</keyword>
<sequence length="212" mass="22634">MNYGYLPYAEYCGCGYTDERSFQLPPIFPGGGSIPGGQTPPGIPGGPGSYPPFIPGGGGGTPLGPYFPGPGPGPVPGPFPGPGGVPAQLAQGNLPSLLSAYPRPVGQPPAEMLFLYNLIKSSPGLLPLFIQQQPQNLTQAVQFAQTGAAAPRDQEQRVLQNFCYNRWSLVFTYNDVYLMWPAVNLFGFVVGYFYPFQTPGILLNTQILFALC</sequence>
<organism evidence="3 4">
    <name type="scientific">Paenibacillus silvae</name>
    <dbReference type="NCBI Taxonomy" id="1325358"/>
    <lineage>
        <taxon>Bacteria</taxon>
        <taxon>Bacillati</taxon>
        <taxon>Bacillota</taxon>
        <taxon>Bacilli</taxon>
        <taxon>Bacillales</taxon>
        <taxon>Paenibacillaceae</taxon>
        <taxon>Paenibacillus</taxon>
    </lineage>
</organism>
<evidence type="ECO:0000313" key="3">
    <source>
        <dbReference type="EMBL" id="GGH53691.1"/>
    </source>
</evidence>
<feature type="compositionally biased region" description="Pro residues" evidence="1">
    <location>
        <begin position="65"/>
        <end position="83"/>
    </location>
</feature>
<evidence type="ECO:0000256" key="2">
    <source>
        <dbReference type="SAM" id="Phobius"/>
    </source>
</evidence>